<feature type="region of interest" description="Disordered" evidence="1">
    <location>
        <begin position="100"/>
        <end position="120"/>
    </location>
</feature>
<feature type="compositionally biased region" description="Basic and acidic residues" evidence="1">
    <location>
        <begin position="277"/>
        <end position="291"/>
    </location>
</feature>
<proteinExistence type="predicted"/>
<feature type="region of interest" description="Disordered" evidence="1">
    <location>
        <begin position="1"/>
        <end position="38"/>
    </location>
</feature>
<dbReference type="PANTHER" id="PTHR37431">
    <property type="entry name" value="PROTEIN CBG06927"/>
    <property type="match status" value="1"/>
</dbReference>
<name>A0ABD2JYI7_HETSC</name>
<feature type="compositionally biased region" description="Basic and acidic residues" evidence="1">
    <location>
        <begin position="365"/>
        <end position="378"/>
    </location>
</feature>
<dbReference type="PANTHER" id="PTHR37431:SF3">
    <property type="entry name" value="DUF19 DOMAIN-CONTAINING PROTEIN"/>
    <property type="match status" value="1"/>
</dbReference>
<gene>
    <name evidence="2" type="ORF">niasHS_007553</name>
</gene>
<sequence>MPDIPEVMSSSDRLSPKRRRRRKVTQRQSDQRTTAVERRSAVVGPQCRALLPPSSLFSLLLLLCAIPAIVFSSSVNCPQWVNDEIQQCVQPVADFAKTLNREQQQQTDEEAASSSASSHAPVQSAEFGQALQWPTKMGGQVFRELCRLINEFEQCVKVFRQKCRRHITISLIEASYGFLCNEGYETFMASAECLMELDQRPNVKRCHDRTLKSIEAANGDGEGAVDTKLDKMCSALNYFSDCVRMPIRQSCGAKAWQVIFRVLKDTTRTLMPKCEFEERSEMEEKGESGQKEEEEERMWTNNGGRRTNGWAETAAEQAEGRREAETNGGRGNAMARHNAKTMPKTTTADPFDGWEQWEEEGNGGKTDRRKQTEGEMHHQIHYGSQPSRNGATPPALSLFLYSLPFLLSFFTSFSTKI</sequence>
<organism evidence="2 3">
    <name type="scientific">Heterodera schachtii</name>
    <name type="common">Sugarbeet cyst nematode worm</name>
    <name type="synonym">Tylenchus schachtii</name>
    <dbReference type="NCBI Taxonomy" id="97005"/>
    <lineage>
        <taxon>Eukaryota</taxon>
        <taxon>Metazoa</taxon>
        <taxon>Ecdysozoa</taxon>
        <taxon>Nematoda</taxon>
        <taxon>Chromadorea</taxon>
        <taxon>Rhabditida</taxon>
        <taxon>Tylenchina</taxon>
        <taxon>Tylenchomorpha</taxon>
        <taxon>Tylenchoidea</taxon>
        <taxon>Heteroderidae</taxon>
        <taxon>Heteroderinae</taxon>
        <taxon>Heterodera</taxon>
    </lineage>
</organism>
<evidence type="ECO:0000313" key="2">
    <source>
        <dbReference type="EMBL" id="KAL3095454.1"/>
    </source>
</evidence>
<feature type="region of interest" description="Disordered" evidence="1">
    <location>
        <begin position="277"/>
        <end position="390"/>
    </location>
</feature>
<keyword evidence="3" id="KW-1185">Reference proteome</keyword>
<dbReference type="Proteomes" id="UP001620645">
    <property type="component" value="Unassembled WGS sequence"/>
</dbReference>
<protein>
    <submittedName>
        <fullName evidence="2">Uncharacterized protein</fullName>
    </submittedName>
</protein>
<feature type="compositionally biased region" description="Low complexity" evidence="1">
    <location>
        <begin position="102"/>
        <end position="120"/>
    </location>
</feature>
<accession>A0ABD2JYI7</accession>
<reference evidence="2 3" key="1">
    <citation type="submission" date="2024-10" db="EMBL/GenBank/DDBJ databases">
        <authorList>
            <person name="Kim D."/>
        </authorList>
    </citation>
    <scope>NUCLEOTIDE SEQUENCE [LARGE SCALE GENOMIC DNA]</scope>
    <source>
        <strain evidence="2">Taebaek</strain>
    </source>
</reference>
<comment type="caution">
    <text evidence="2">The sequence shown here is derived from an EMBL/GenBank/DDBJ whole genome shotgun (WGS) entry which is preliminary data.</text>
</comment>
<evidence type="ECO:0000256" key="1">
    <source>
        <dbReference type="SAM" id="MobiDB-lite"/>
    </source>
</evidence>
<feature type="compositionally biased region" description="Basic residues" evidence="1">
    <location>
        <begin position="16"/>
        <end position="25"/>
    </location>
</feature>
<evidence type="ECO:0000313" key="3">
    <source>
        <dbReference type="Proteomes" id="UP001620645"/>
    </source>
</evidence>
<dbReference type="EMBL" id="JBICCN010000083">
    <property type="protein sequence ID" value="KAL3095454.1"/>
    <property type="molecule type" value="Genomic_DNA"/>
</dbReference>
<dbReference type="AlphaFoldDB" id="A0ABD2JYI7"/>